<name>A0A840X8V8_9MICO</name>
<dbReference type="Gene3D" id="1.20.1260.10">
    <property type="match status" value="1"/>
</dbReference>
<dbReference type="AlphaFoldDB" id="A0A840X8V8"/>
<feature type="signal peptide" evidence="1">
    <location>
        <begin position="1"/>
        <end position="24"/>
    </location>
</feature>
<evidence type="ECO:0000313" key="3">
    <source>
        <dbReference type="EMBL" id="MBB5617624.1"/>
    </source>
</evidence>
<dbReference type="InterPro" id="IPR005183">
    <property type="entry name" value="DUF305_CopM-like"/>
</dbReference>
<evidence type="ECO:0000259" key="2">
    <source>
        <dbReference type="Pfam" id="PF03713"/>
    </source>
</evidence>
<comment type="caution">
    <text evidence="3">The sequence shown here is derived from an EMBL/GenBank/DDBJ whole genome shotgun (WGS) entry which is preliminary data.</text>
</comment>
<accession>A0A840X8V8</accession>
<sequence length="195" mass="20867">MKKSFRTRALAAGALALISMVGLAACSTTTEPPESSGANMADVMFVQMMIPHHEGAIEMSDILLAKSGVDPEVVELAEQIKAAQGPEIEQMKQWLDDWGMPAMSDSMDGMDHGGMGGMDGMAGMTEEDMQALEDASGPEAGDLFLEQMIVHHQGAIEMAEDVLDDGEHPAVRELAENIIASQTAEIELMRSMLDS</sequence>
<keyword evidence="4" id="KW-1185">Reference proteome</keyword>
<dbReference type="EMBL" id="JACHBS010000001">
    <property type="protein sequence ID" value="MBB5617624.1"/>
    <property type="molecule type" value="Genomic_DNA"/>
</dbReference>
<feature type="chain" id="PRO_5039643935" evidence="1">
    <location>
        <begin position="25"/>
        <end position="195"/>
    </location>
</feature>
<protein>
    <submittedName>
        <fullName evidence="3">Uncharacterized protein (DUF305 family)</fullName>
    </submittedName>
</protein>
<organism evidence="3 4">
    <name type="scientific">Microcella frigidaquae</name>
    <dbReference type="NCBI Taxonomy" id="424758"/>
    <lineage>
        <taxon>Bacteria</taxon>
        <taxon>Bacillati</taxon>
        <taxon>Actinomycetota</taxon>
        <taxon>Actinomycetes</taxon>
        <taxon>Micrococcales</taxon>
        <taxon>Microbacteriaceae</taxon>
        <taxon>Microcella</taxon>
    </lineage>
</organism>
<proteinExistence type="predicted"/>
<dbReference type="RefSeq" id="WP_153983084.1">
    <property type="nucleotide sequence ID" value="NZ_JACHBS010000001.1"/>
</dbReference>
<feature type="domain" description="DUF305" evidence="2">
    <location>
        <begin position="42"/>
        <end position="193"/>
    </location>
</feature>
<evidence type="ECO:0000256" key="1">
    <source>
        <dbReference type="SAM" id="SignalP"/>
    </source>
</evidence>
<dbReference type="InterPro" id="IPR012347">
    <property type="entry name" value="Ferritin-like"/>
</dbReference>
<evidence type="ECO:0000313" key="4">
    <source>
        <dbReference type="Proteomes" id="UP000552883"/>
    </source>
</evidence>
<dbReference type="PANTHER" id="PTHR36933">
    <property type="entry name" value="SLL0788 PROTEIN"/>
    <property type="match status" value="1"/>
</dbReference>
<dbReference type="PROSITE" id="PS51257">
    <property type="entry name" value="PROKAR_LIPOPROTEIN"/>
    <property type="match status" value="1"/>
</dbReference>
<reference evidence="3 4" key="1">
    <citation type="submission" date="2020-08" db="EMBL/GenBank/DDBJ databases">
        <title>Sequencing the genomes of 1000 actinobacteria strains.</title>
        <authorList>
            <person name="Klenk H.-P."/>
        </authorList>
    </citation>
    <scope>NUCLEOTIDE SEQUENCE [LARGE SCALE GENOMIC DNA]</scope>
    <source>
        <strain evidence="3 4">DSM 23889</strain>
    </source>
</reference>
<dbReference type="OrthoDB" id="26872at2"/>
<dbReference type="Pfam" id="PF03713">
    <property type="entry name" value="DUF305"/>
    <property type="match status" value="1"/>
</dbReference>
<dbReference type="PANTHER" id="PTHR36933:SF1">
    <property type="entry name" value="SLL0788 PROTEIN"/>
    <property type="match status" value="1"/>
</dbReference>
<gene>
    <name evidence="3" type="ORF">BJ959_001120</name>
</gene>
<keyword evidence="1" id="KW-0732">Signal</keyword>
<dbReference type="Proteomes" id="UP000552883">
    <property type="component" value="Unassembled WGS sequence"/>
</dbReference>